<comment type="caution">
    <text evidence="1">The sequence shown here is derived from an EMBL/GenBank/DDBJ whole genome shotgun (WGS) entry which is preliminary data.</text>
</comment>
<dbReference type="Proteomes" id="UP001165960">
    <property type="component" value="Unassembled WGS sequence"/>
</dbReference>
<proteinExistence type="predicted"/>
<sequence>MKGFQKLGAEKRGQGEALGLKSEWQPVIWCLLLLVAFHQAEKLVSEPDDTQCVEHSDPVKYSHTPEICRP</sequence>
<evidence type="ECO:0000313" key="1">
    <source>
        <dbReference type="EMBL" id="KAJ9064425.1"/>
    </source>
</evidence>
<dbReference type="EMBL" id="QTSX02004476">
    <property type="protein sequence ID" value="KAJ9064425.1"/>
    <property type="molecule type" value="Genomic_DNA"/>
</dbReference>
<protein>
    <submittedName>
        <fullName evidence="1">Uncharacterized protein</fullName>
    </submittedName>
</protein>
<organism evidence="1 2">
    <name type="scientific">Entomophthora muscae</name>
    <dbReference type="NCBI Taxonomy" id="34485"/>
    <lineage>
        <taxon>Eukaryota</taxon>
        <taxon>Fungi</taxon>
        <taxon>Fungi incertae sedis</taxon>
        <taxon>Zoopagomycota</taxon>
        <taxon>Entomophthoromycotina</taxon>
        <taxon>Entomophthoromycetes</taxon>
        <taxon>Entomophthorales</taxon>
        <taxon>Entomophthoraceae</taxon>
        <taxon>Entomophthora</taxon>
    </lineage>
</organism>
<reference evidence="1" key="1">
    <citation type="submission" date="2022-04" db="EMBL/GenBank/DDBJ databases">
        <title>Genome of the entomopathogenic fungus Entomophthora muscae.</title>
        <authorList>
            <person name="Elya C."/>
            <person name="Lovett B.R."/>
            <person name="Lee E."/>
            <person name="Macias A.M."/>
            <person name="Hajek A.E."/>
            <person name="De Bivort B.L."/>
            <person name="Kasson M.T."/>
            <person name="De Fine Licht H.H."/>
            <person name="Stajich J.E."/>
        </authorList>
    </citation>
    <scope>NUCLEOTIDE SEQUENCE</scope>
    <source>
        <strain evidence="1">Berkeley</strain>
    </source>
</reference>
<gene>
    <name evidence="1" type="ORF">DSO57_1030827</name>
</gene>
<evidence type="ECO:0000313" key="2">
    <source>
        <dbReference type="Proteomes" id="UP001165960"/>
    </source>
</evidence>
<name>A0ACC2SQ21_9FUNG</name>
<keyword evidence="2" id="KW-1185">Reference proteome</keyword>
<accession>A0ACC2SQ21</accession>